<dbReference type="AlphaFoldDB" id="A0A0F9K1F5"/>
<accession>A0A0F9K1F5</accession>
<sequence>IEFCLITSGILTDPDHGGWAKKMYKHLKTVIQQRAEITFENRTIVEATNIDVSGFLQGYDATPREAWQWLFGLMEHSNGWTEQTLTDAIDQAEFPRNLKPNDGEFSIDFAFSQSNGMKVFRNKFIAGNDIWVESEQFYFSDLEPILLDGTPDDIWLVSNGSGTMEIWCKPAFKWVKIVEFAAESTPPGQVFFQSTTPPNSTNSWWVDLTGLSIRRYNAQLNIWEPEPPITISSTEPVSPNDGDLWVQIVAGVMSLFEFDATKGFFVKRKFSKFPVQDPLTNTTFVGTFGNNNFIITCGDEALEGGPLGGGGALEIRKDGFTIELLATCLNFKGEDLLVSSGTGCVDIEHASFTTLTEQGSTPSTLADAGRIYTFDVGGITELFYIDNTGNTIQITNGGSTVQNVFVDITTTNATNNQTAFALPSEAKQVITMKINGVDTSSWTFLAPTLTYVPAGQNYSVKAGDEITILYYG</sequence>
<dbReference type="EMBL" id="LAZR01008902">
    <property type="protein sequence ID" value="KKM75864.1"/>
    <property type="molecule type" value="Genomic_DNA"/>
</dbReference>
<gene>
    <name evidence="1" type="ORF">LCGC14_1385890</name>
</gene>
<comment type="caution">
    <text evidence="1">The sequence shown here is derived from an EMBL/GenBank/DDBJ whole genome shotgun (WGS) entry which is preliminary data.</text>
</comment>
<evidence type="ECO:0000313" key="1">
    <source>
        <dbReference type="EMBL" id="KKM75864.1"/>
    </source>
</evidence>
<reference evidence="1" key="1">
    <citation type="journal article" date="2015" name="Nature">
        <title>Complex archaea that bridge the gap between prokaryotes and eukaryotes.</title>
        <authorList>
            <person name="Spang A."/>
            <person name="Saw J.H."/>
            <person name="Jorgensen S.L."/>
            <person name="Zaremba-Niedzwiedzka K."/>
            <person name="Martijn J."/>
            <person name="Lind A.E."/>
            <person name="van Eijk R."/>
            <person name="Schleper C."/>
            <person name="Guy L."/>
            <person name="Ettema T.J."/>
        </authorList>
    </citation>
    <scope>NUCLEOTIDE SEQUENCE</scope>
</reference>
<name>A0A0F9K1F5_9ZZZZ</name>
<proteinExistence type="predicted"/>
<feature type="non-terminal residue" evidence="1">
    <location>
        <position position="1"/>
    </location>
</feature>
<organism evidence="1">
    <name type="scientific">marine sediment metagenome</name>
    <dbReference type="NCBI Taxonomy" id="412755"/>
    <lineage>
        <taxon>unclassified sequences</taxon>
        <taxon>metagenomes</taxon>
        <taxon>ecological metagenomes</taxon>
    </lineage>
</organism>
<protein>
    <submittedName>
        <fullName evidence="1">Uncharacterized protein</fullName>
    </submittedName>
</protein>